<accession>A0A5J5EW80</accession>
<feature type="non-terminal residue" evidence="2">
    <location>
        <position position="54"/>
    </location>
</feature>
<organism evidence="2 3">
    <name type="scientific">Sphaerosporella brunnea</name>
    <dbReference type="NCBI Taxonomy" id="1250544"/>
    <lineage>
        <taxon>Eukaryota</taxon>
        <taxon>Fungi</taxon>
        <taxon>Dikarya</taxon>
        <taxon>Ascomycota</taxon>
        <taxon>Pezizomycotina</taxon>
        <taxon>Pezizomycetes</taxon>
        <taxon>Pezizales</taxon>
        <taxon>Pyronemataceae</taxon>
        <taxon>Sphaerosporella</taxon>
    </lineage>
</organism>
<comment type="caution">
    <text evidence="2">The sequence shown here is derived from an EMBL/GenBank/DDBJ whole genome shotgun (WGS) entry which is preliminary data.</text>
</comment>
<dbReference type="EMBL" id="VXIS01000108">
    <property type="protein sequence ID" value="KAA8904505.1"/>
    <property type="molecule type" value="Genomic_DNA"/>
</dbReference>
<keyword evidence="1" id="KW-1133">Transmembrane helix</keyword>
<protein>
    <submittedName>
        <fullName evidence="2">Uncharacterized protein</fullName>
    </submittedName>
</protein>
<reference evidence="2 3" key="1">
    <citation type="submission" date="2019-09" db="EMBL/GenBank/DDBJ databases">
        <title>Draft genome of the ectomycorrhizal ascomycete Sphaerosporella brunnea.</title>
        <authorList>
            <consortium name="DOE Joint Genome Institute"/>
            <person name="Benucci G.M."/>
            <person name="Marozzi G."/>
            <person name="Antonielli L."/>
            <person name="Sanchez S."/>
            <person name="Marco P."/>
            <person name="Wang X."/>
            <person name="Falini L.B."/>
            <person name="Barry K."/>
            <person name="Haridas S."/>
            <person name="Lipzen A."/>
            <person name="Labutti K."/>
            <person name="Grigoriev I.V."/>
            <person name="Murat C."/>
            <person name="Martin F."/>
            <person name="Albertini E."/>
            <person name="Donnini D."/>
            <person name="Bonito G."/>
        </authorList>
    </citation>
    <scope>NUCLEOTIDE SEQUENCE [LARGE SCALE GENOMIC DNA]</scope>
    <source>
        <strain evidence="2 3">Sb_GMNB300</strain>
    </source>
</reference>
<dbReference type="Proteomes" id="UP000326924">
    <property type="component" value="Unassembled WGS sequence"/>
</dbReference>
<evidence type="ECO:0000313" key="3">
    <source>
        <dbReference type="Proteomes" id="UP000326924"/>
    </source>
</evidence>
<name>A0A5J5EW80_9PEZI</name>
<keyword evidence="3" id="KW-1185">Reference proteome</keyword>
<evidence type="ECO:0000256" key="1">
    <source>
        <dbReference type="SAM" id="Phobius"/>
    </source>
</evidence>
<keyword evidence="1" id="KW-0812">Transmembrane</keyword>
<evidence type="ECO:0000313" key="2">
    <source>
        <dbReference type="EMBL" id="KAA8904505.1"/>
    </source>
</evidence>
<dbReference type="InParanoid" id="A0A5J5EW80"/>
<gene>
    <name evidence="2" type="ORF">FN846DRAFT_952794</name>
</gene>
<proteinExistence type="predicted"/>
<sequence length="54" mass="6277">MMTTHNAFFLFFFLLRFWFFCYLGRKGYRGCTIASACMHGGMYIYLHYVGTAGG</sequence>
<feature type="transmembrane region" description="Helical" evidence="1">
    <location>
        <begin position="6"/>
        <end position="23"/>
    </location>
</feature>
<dbReference type="AlphaFoldDB" id="A0A5J5EW80"/>
<keyword evidence="1" id="KW-0472">Membrane</keyword>